<dbReference type="InterPro" id="IPR007435">
    <property type="entry name" value="DUF484"/>
</dbReference>
<dbReference type="OrthoDB" id="8525200at2"/>
<protein>
    <recommendedName>
        <fullName evidence="3">Phytochrome sensor protein</fullName>
    </recommendedName>
</protein>
<name>A0A0B7IVS7_9PROT</name>
<dbReference type="InterPro" id="IPR029016">
    <property type="entry name" value="GAF-like_dom_sf"/>
</dbReference>
<sequence length="225" mass="25197">MENQENNPMINEADVAQYLQSNPLFFSNHAGILATMYLPNPHGSGTVSLAERQQVAQRDKIRQIERKYNELLQFGIDNEEKSNKVHKLTLSLLVATHLAEVIDTLNTSLKNDFDISNTKIILWTEPKRTEDANHAAFDEVDDISKAWAEGLIEPYCGAFPNENLAGMMKNNEAKSYAITLLEIGTPVGMLILASNDENRFYPDMGTLFVKRIGELFSAALSQHLA</sequence>
<accession>A0A0B7IVS7</accession>
<dbReference type="KEGG" id="mbac:BN1209_0097"/>
<dbReference type="Pfam" id="PF04340">
    <property type="entry name" value="DUF484"/>
    <property type="match status" value="1"/>
</dbReference>
<dbReference type="EMBL" id="LN794158">
    <property type="protein sequence ID" value="CEN55152.1"/>
    <property type="molecule type" value="Genomic_DNA"/>
</dbReference>
<dbReference type="RefSeq" id="WP_052661059.1">
    <property type="nucleotide sequence ID" value="NZ_LN794158.1"/>
</dbReference>
<dbReference type="PANTHER" id="PTHR38765:SF1">
    <property type="entry name" value="DUF484 DOMAIN-CONTAINING PROTEIN"/>
    <property type="match status" value="1"/>
</dbReference>
<dbReference type="PANTHER" id="PTHR38765">
    <property type="entry name" value="DUF484 DOMAIN-CONTAINING PROTEIN"/>
    <property type="match status" value="1"/>
</dbReference>
<reference evidence="2" key="1">
    <citation type="submission" date="2014-12" db="EMBL/GenBank/DDBJ databases">
        <authorList>
            <person name="Salcher M.M."/>
        </authorList>
    </citation>
    <scope>NUCLEOTIDE SEQUENCE [LARGE SCALE GENOMIC DNA]</scope>
    <source>
        <strain evidence="2">MMS-10A-171</strain>
    </source>
</reference>
<dbReference type="HOGENOM" id="CLU_073320_1_0_4"/>
<dbReference type="STRING" id="1581680.BN1209_0097"/>
<dbReference type="AlphaFoldDB" id="A0A0B7IVS7"/>
<keyword evidence="2" id="KW-1185">Reference proteome</keyword>
<proteinExistence type="predicted"/>
<evidence type="ECO:0000313" key="2">
    <source>
        <dbReference type="Proteomes" id="UP000056322"/>
    </source>
</evidence>
<evidence type="ECO:0000313" key="1">
    <source>
        <dbReference type="EMBL" id="CEN55152.1"/>
    </source>
</evidence>
<dbReference type="Gene3D" id="3.30.450.40">
    <property type="match status" value="1"/>
</dbReference>
<dbReference type="Proteomes" id="UP000056322">
    <property type="component" value="Chromosome 1"/>
</dbReference>
<organism evidence="1 2">
    <name type="scientific">Candidatus Methylopumilus turicensis</name>
    <dbReference type="NCBI Taxonomy" id="1581680"/>
    <lineage>
        <taxon>Bacteria</taxon>
        <taxon>Pseudomonadati</taxon>
        <taxon>Pseudomonadota</taxon>
        <taxon>Betaproteobacteria</taxon>
        <taxon>Nitrosomonadales</taxon>
        <taxon>Methylophilaceae</taxon>
        <taxon>Candidatus Methylopumilus</taxon>
    </lineage>
</organism>
<gene>
    <name evidence="1" type="ORF">BN1209_0097</name>
</gene>
<evidence type="ECO:0008006" key="3">
    <source>
        <dbReference type="Google" id="ProtNLM"/>
    </source>
</evidence>